<keyword evidence="4" id="KW-1185">Reference proteome</keyword>
<feature type="domain" description="PH" evidence="2">
    <location>
        <begin position="290"/>
        <end position="391"/>
    </location>
</feature>
<evidence type="ECO:0000313" key="3">
    <source>
        <dbReference type="EMBL" id="KAI6655263.1"/>
    </source>
</evidence>
<dbReference type="InterPro" id="IPR011993">
    <property type="entry name" value="PH-like_dom_sf"/>
</dbReference>
<feature type="compositionally biased region" description="Basic and acidic residues" evidence="1">
    <location>
        <begin position="625"/>
        <end position="635"/>
    </location>
</feature>
<accession>A0AAV7K242</accession>
<protein>
    <submittedName>
        <fullName evidence="3">Differentially expressed in FDCP 6-like</fullName>
    </submittedName>
</protein>
<dbReference type="InterPro" id="IPR001849">
    <property type="entry name" value="PH_domain"/>
</dbReference>
<feature type="region of interest" description="Disordered" evidence="1">
    <location>
        <begin position="613"/>
        <end position="635"/>
    </location>
</feature>
<organism evidence="3 4">
    <name type="scientific">Oopsacas minuta</name>
    <dbReference type="NCBI Taxonomy" id="111878"/>
    <lineage>
        <taxon>Eukaryota</taxon>
        <taxon>Metazoa</taxon>
        <taxon>Porifera</taxon>
        <taxon>Hexactinellida</taxon>
        <taxon>Hexasterophora</taxon>
        <taxon>Lyssacinosida</taxon>
        <taxon>Leucopsacidae</taxon>
        <taxon>Oopsacas</taxon>
    </lineage>
</organism>
<evidence type="ECO:0000259" key="2">
    <source>
        <dbReference type="PROSITE" id="PS50003"/>
    </source>
</evidence>
<dbReference type="SMART" id="SM00233">
    <property type="entry name" value="PH"/>
    <property type="match status" value="1"/>
</dbReference>
<dbReference type="Pfam" id="PF00169">
    <property type="entry name" value="PH"/>
    <property type="match status" value="1"/>
</dbReference>
<dbReference type="Proteomes" id="UP001165289">
    <property type="component" value="Unassembled WGS sequence"/>
</dbReference>
<dbReference type="AlphaFoldDB" id="A0AAV7K242"/>
<proteinExistence type="predicted"/>
<sequence>MQCSKVFGYTLFSEYLINNAPPPIYKDNRRRARGVSDLESRRNYTILTSIQSPEDLQIVYSHSQTCYFKHSYLSLLANKTGESYKKCTLHHIGCKLTRFEHFLRDIEQSVFRHDCIPPKDSFPKEYDWLTEHLIQQFYNNALNFNEFLGVLLKLTNFSNANILTAQAVCWDVYYREYYSVLQKLALVNEHSAGFIEQLFAIFTQLDRHISCEISPFLMKQFIIWWIKESDTNPDKHFELIEQWYRSSDGQESTIDFIEFLDLLYKLFFKHFPITTRHFLLKDAYHSLVCKVLKKGYLAKCGPNNSKYQIRWMILYPDKLDYYKRKSEEEMSLKGTILLGEKAVVKNVYDDDKKGYYRFTVSYTSTARQFSIRADDIRIRMAWVTAIDQAIDVLKGNKGLHVFEKPLDLTRADKDLLASTMHPGAKMLDLTESESIQEIAICSVPLPAPYNGQIDPLLQPLSSFSGDDKSLPTSLDHNRDHSRTLHIRHIDREFPMDDFTNSIYESSSPGAVNSDKCTEFRSKRFPSMSSSEDEGTLPPLPGRQIQHTPLLLECIKNPIPVPRDLNKRASFGDVPSSNRVSMTTHSSFGTFNHFRVSSEEIPPQLAPRVKNVLPKVPPRTFPQVPDRVDSLRKYSS</sequence>
<comment type="caution">
    <text evidence="3">The sequence shown here is derived from an EMBL/GenBank/DDBJ whole genome shotgun (WGS) entry which is preliminary data.</text>
</comment>
<dbReference type="EMBL" id="JAKMXF010000210">
    <property type="protein sequence ID" value="KAI6655263.1"/>
    <property type="molecule type" value="Genomic_DNA"/>
</dbReference>
<dbReference type="SUPFAM" id="SSF50729">
    <property type="entry name" value="PH domain-like"/>
    <property type="match status" value="1"/>
</dbReference>
<evidence type="ECO:0000256" key="1">
    <source>
        <dbReference type="SAM" id="MobiDB-lite"/>
    </source>
</evidence>
<name>A0AAV7K242_9METZ</name>
<gene>
    <name evidence="3" type="ORF">LOD99_2551</name>
</gene>
<dbReference type="Gene3D" id="2.30.29.30">
    <property type="entry name" value="Pleckstrin-homology domain (PH domain)/Phosphotyrosine-binding domain (PTB)"/>
    <property type="match status" value="1"/>
</dbReference>
<reference evidence="3 4" key="1">
    <citation type="journal article" date="2023" name="BMC Biol.">
        <title>The compact genome of the sponge Oopsacas minuta (Hexactinellida) is lacking key metazoan core genes.</title>
        <authorList>
            <person name="Santini S."/>
            <person name="Schenkelaars Q."/>
            <person name="Jourda C."/>
            <person name="Duchesne M."/>
            <person name="Belahbib H."/>
            <person name="Rocher C."/>
            <person name="Selva M."/>
            <person name="Riesgo A."/>
            <person name="Vervoort M."/>
            <person name="Leys S.P."/>
            <person name="Kodjabachian L."/>
            <person name="Le Bivic A."/>
            <person name="Borchiellini C."/>
            <person name="Claverie J.M."/>
            <person name="Renard E."/>
        </authorList>
    </citation>
    <scope>NUCLEOTIDE SEQUENCE [LARGE SCALE GENOMIC DNA]</scope>
    <source>
        <strain evidence="3">SPO-2</strain>
    </source>
</reference>
<dbReference type="PROSITE" id="PS50003">
    <property type="entry name" value="PH_DOMAIN"/>
    <property type="match status" value="1"/>
</dbReference>
<evidence type="ECO:0000313" key="4">
    <source>
        <dbReference type="Proteomes" id="UP001165289"/>
    </source>
</evidence>